<feature type="domain" description="HTH LytTR-type" evidence="1">
    <location>
        <begin position="147"/>
        <end position="256"/>
    </location>
</feature>
<dbReference type="SUPFAM" id="SSF52172">
    <property type="entry name" value="CheY-like"/>
    <property type="match status" value="1"/>
</dbReference>
<keyword evidence="3" id="KW-1185">Reference proteome</keyword>
<reference evidence="2 3" key="1">
    <citation type="submission" date="2021-03" db="EMBL/GenBank/DDBJ databases">
        <title>novel species isolated from a fishpond in China.</title>
        <authorList>
            <person name="Lu H."/>
            <person name="Cai Z."/>
        </authorList>
    </citation>
    <scope>NUCLEOTIDE SEQUENCE [LARGE SCALE GENOMIC DNA]</scope>
    <source>
        <strain evidence="2 3">YJ13C</strain>
    </source>
</reference>
<dbReference type="PANTHER" id="PTHR37299:SF1">
    <property type="entry name" value="STAGE 0 SPORULATION PROTEIN A HOMOLOG"/>
    <property type="match status" value="1"/>
</dbReference>
<evidence type="ECO:0000313" key="3">
    <source>
        <dbReference type="Proteomes" id="UP000664480"/>
    </source>
</evidence>
<dbReference type="Pfam" id="PF04397">
    <property type="entry name" value="LytTR"/>
    <property type="match status" value="1"/>
</dbReference>
<evidence type="ECO:0000259" key="1">
    <source>
        <dbReference type="PROSITE" id="PS50930"/>
    </source>
</evidence>
<dbReference type="Gene3D" id="3.40.50.2300">
    <property type="match status" value="1"/>
</dbReference>
<dbReference type="PANTHER" id="PTHR37299">
    <property type="entry name" value="TRANSCRIPTIONAL REGULATOR-RELATED"/>
    <property type="match status" value="1"/>
</dbReference>
<dbReference type="RefSeq" id="WP_206586443.1">
    <property type="nucleotide sequence ID" value="NZ_JAFKCU010000002.1"/>
</dbReference>
<dbReference type="EMBL" id="JAFKCU010000002">
    <property type="protein sequence ID" value="MBN7815795.1"/>
    <property type="molecule type" value="Genomic_DNA"/>
</dbReference>
<dbReference type="Gene3D" id="2.40.50.1020">
    <property type="entry name" value="LytTr DNA-binding domain"/>
    <property type="match status" value="1"/>
</dbReference>
<dbReference type="InterPro" id="IPR046947">
    <property type="entry name" value="LytR-like"/>
</dbReference>
<dbReference type="Proteomes" id="UP000664480">
    <property type="component" value="Unassembled WGS sequence"/>
</dbReference>
<organism evidence="2 3">
    <name type="scientific">Algoriphagus pacificus</name>
    <dbReference type="NCBI Taxonomy" id="2811234"/>
    <lineage>
        <taxon>Bacteria</taxon>
        <taxon>Pseudomonadati</taxon>
        <taxon>Bacteroidota</taxon>
        <taxon>Cytophagia</taxon>
        <taxon>Cytophagales</taxon>
        <taxon>Cyclobacteriaceae</taxon>
        <taxon>Algoriphagus</taxon>
    </lineage>
</organism>
<dbReference type="SMART" id="SM00850">
    <property type="entry name" value="LytTR"/>
    <property type="match status" value="1"/>
</dbReference>
<dbReference type="PROSITE" id="PS50930">
    <property type="entry name" value="HTH_LYTTR"/>
    <property type="match status" value="1"/>
</dbReference>
<comment type="caution">
    <text evidence="2">The sequence shown here is derived from an EMBL/GenBank/DDBJ whole genome shotgun (WGS) entry which is preliminary data.</text>
</comment>
<accession>A0ABS3CFB0</accession>
<sequence>MNLLLITNDQEAKSRIISLLERSFPGWRILDEIQTESASKSRLKDLEVFDFIIGDMDLLNNWKSLDELKSQDEIPLVFMSDSDQFAIQAFDYNCLDYLIKPIQEKKAVRAFQKVSKYLSSKTSQKIENQLIERIMESYSNESYKKRFLVKIGNRFTFVPTEKVSFFYSENGVTYMVESNSSQKYIVENSLNELQDKLLDPTRFYRVNRSMIINLDDVSTIKPYVNGRLILSLNTKSDYEPIVARERVSEFKNWINQ</sequence>
<gene>
    <name evidence="2" type="ORF">J0A69_10155</name>
</gene>
<dbReference type="InterPro" id="IPR011006">
    <property type="entry name" value="CheY-like_superfamily"/>
</dbReference>
<evidence type="ECO:0000313" key="2">
    <source>
        <dbReference type="EMBL" id="MBN7815795.1"/>
    </source>
</evidence>
<proteinExistence type="predicted"/>
<protein>
    <submittedName>
        <fullName evidence="2">Response regulator transcription factor</fullName>
    </submittedName>
</protein>
<name>A0ABS3CFB0_9BACT</name>
<dbReference type="InterPro" id="IPR007492">
    <property type="entry name" value="LytTR_DNA-bd_dom"/>
</dbReference>